<dbReference type="PROSITE" id="PS50005">
    <property type="entry name" value="TPR"/>
    <property type="match status" value="3"/>
</dbReference>
<keyword evidence="4" id="KW-0732">Signal</keyword>
<protein>
    <submittedName>
        <fullName evidence="5">PEP-CTERM system TPR-repeat protein PrsT</fullName>
    </submittedName>
</protein>
<feature type="repeat" description="TPR" evidence="3">
    <location>
        <begin position="203"/>
        <end position="236"/>
    </location>
</feature>
<feature type="repeat" description="TPR" evidence="3">
    <location>
        <begin position="135"/>
        <end position="168"/>
    </location>
</feature>
<dbReference type="PANTHER" id="PTHR45586:SF1">
    <property type="entry name" value="LIPOPOLYSACCHARIDE ASSEMBLY PROTEIN B"/>
    <property type="match status" value="1"/>
</dbReference>
<dbReference type="InterPro" id="IPR014266">
    <property type="entry name" value="PEP-CTERM_TPR_PrsT"/>
</dbReference>
<dbReference type="EMBL" id="PKUN01000014">
    <property type="protein sequence ID" value="PLX61529.1"/>
    <property type="molecule type" value="Genomic_DNA"/>
</dbReference>
<evidence type="ECO:0000256" key="4">
    <source>
        <dbReference type="SAM" id="SignalP"/>
    </source>
</evidence>
<keyword evidence="2 3" id="KW-0802">TPR repeat</keyword>
<dbReference type="AlphaFoldDB" id="A0A2N6CW89"/>
<evidence type="ECO:0000256" key="2">
    <source>
        <dbReference type="ARBA" id="ARBA00022803"/>
    </source>
</evidence>
<dbReference type="Pfam" id="PF14559">
    <property type="entry name" value="TPR_19"/>
    <property type="match status" value="5"/>
</dbReference>
<dbReference type="Gene3D" id="1.25.40.10">
    <property type="entry name" value="Tetratricopeptide repeat domain"/>
    <property type="match status" value="5"/>
</dbReference>
<evidence type="ECO:0000256" key="1">
    <source>
        <dbReference type="ARBA" id="ARBA00022737"/>
    </source>
</evidence>
<dbReference type="NCBIfam" id="TIGR02917">
    <property type="entry name" value="PEP_TPR_lipo"/>
    <property type="match status" value="1"/>
</dbReference>
<dbReference type="STRING" id="1111735.GCA_000428045_00415"/>
<accession>A0A2N6CW89</accession>
<keyword evidence="1" id="KW-0677">Repeat</keyword>
<dbReference type="PANTHER" id="PTHR45586">
    <property type="entry name" value="TPR REPEAT-CONTAINING PROTEIN PA4667"/>
    <property type="match status" value="1"/>
</dbReference>
<feature type="signal peptide" evidence="4">
    <location>
        <begin position="1"/>
        <end position="26"/>
    </location>
</feature>
<sequence>MNTKQFFKAAGMVCLLGVGYGGSAMAVVEQQGIASLYEEALIKFQQKELATAVIHLKNALRDDPEFLAAHLLLGRAYLQQGEGALAERELDTALRLGADRALVSIPLGQAYRQQRKYRQILDEIHEGEFSPDLNAEIMTIRGGAYLELGEIDPAEQAFRKAATFNPAATSPLLGLVNVLLRKGDFNAIDGILRQAMDLVPQDSGVWHTKGSVAHARHQFDAAINAYRKALELNPDNYKVQVSMAGTYMDMGKYGLALEVLDKIGKEQAFDPQVAYLRGVAHSRLGDASASREAMLEADGIMAKLPTDVKQAHLETLLLSSLIDYSLNKMDEAYAGLELYVRRAPGNPGARKLMGSILFDRGQYDRVIRVLKPALDEIPNDYRLLTMLGTAYMKQGRYLRAIELLDRAVKQGGDAVEARTQIALGYLAQGQSEAGVEQLSEVFAATEEARLAGVTLVLEHLRRNENAQAVKIAKLLSERNPQDLTLVNLLASAEIAAGEIPAATARLEQILKQDEKFLGAELNLVKIDLAAGRMKQARNRIEKARANHPGNTLVMLEEARLEEAAGRPEVAVELILKAVALDEQSVTNNLYLGELYIKLGMVNELNQHIQTLERLFPDDIQVMRLIGLGHLAQNNHDMARTQFRRMSNAAGYNAPVLLDAAGLLRAAGDLEGAAWALMKVLEDNPRSVPAQVALAEVQLASGKPEPAEKIISQLMRFHPNEPDGYRLQAELAMLRGEFAMAIAGYKKAMEMEGTQDAVLRLYQAYLFAGDVQTGVKLLEGKIEAIPGERDRRPLKKALAEGYLRLGDLRAAEVVYEALINADSKDPEVFNNLSMIRFRQGQDGALALARTAQELAPENPAINDTLGWILVTTGKPAEGLRYLRNASLREASNKGIRFHIAAALVALGRKDEARQELQELVGSGDEFADLVQAKSLLEQLSTGN</sequence>
<reference evidence="5 6" key="1">
    <citation type="submission" date="2017-11" db="EMBL/GenBank/DDBJ databases">
        <title>Genome-resolved metagenomics identifies genetic mobility, metabolic interactions, and unexpected diversity in perchlorate-reducing communities.</title>
        <authorList>
            <person name="Barnum T.P."/>
            <person name="Figueroa I.A."/>
            <person name="Carlstrom C.I."/>
            <person name="Lucas L.N."/>
            <person name="Engelbrektson A.L."/>
            <person name="Coates J.D."/>
        </authorList>
    </citation>
    <scope>NUCLEOTIDE SEQUENCE [LARGE SCALE GENOMIC DNA]</scope>
    <source>
        <strain evidence="5">BM301</strain>
    </source>
</reference>
<dbReference type="InterPro" id="IPR051012">
    <property type="entry name" value="CellSynth/LPSAsmb/PSIAsmb"/>
</dbReference>
<evidence type="ECO:0000313" key="6">
    <source>
        <dbReference type="Proteomes" id="UP000235015"/>
    </source>
</evidence>
<organism evidence="5 6">
    <name type="scientific">Sedimenticola selenatireducens</name>
    <dbReference type="NCBI Taxonomy" id="191960"/>
    <lineage>
        <taxon>Bacteria</taxon>
        <taxon>Pseudomonadati</taxon>
        <taxon>Pseudomonadota</taxon>
        <taxon>Gammaproteobacteria</taxon>
        <taxon>Chromatiales</taxon>
        <taxon>Sedimenticolaceae</taxon>
        <taxon>Sedimenticola</taxon>
    </lineage>
</organism>
<dbReference type="SUPFAM" id="SSF48452">
    <property type="entry name" value="TPR-like"/>
    <property type="match status" value="4"/>
</dbReference>
<dbReference type="InterPro" id="IPR019734">
    <property type="entry name" value="TPR_rpt"/>
</dbReference>
<feature type="repeat" description="TPR" evidence="3">
    <location>
        <begin position="381"/>
        <end position="414"/>
    </location>
</feature>
<name>A0A2N6CW89_9GAMM</name>
<dbReference type="Proteomes" id="UP000235015">
    <property type="component" value="Unassembled WGS sequence"/>
</dbReference>
<evidence type="ECO:0000313" key="5">
    <source>
        <dbReference type="EMBL" id="PLX61529.1"/>
    </source>
</evidence>
<feature type="chain" id="PRO_5014898444" evidence="4">
    <location>
        <begin position="27"/>
        <end position="942"/>
    </location>
</feature>
<dbReference type="InterPro" id="IPR011990">
    <property type="entry name" value="TPR-like_helical_dom_sf"/>
</dbReference>
<comment type="caution">
    <text evidence="5">The sequence shown here is derived from an EMBL/GenBank/DDBJ whole genome shotgun (WGS) entry which is preliminary data.</text>
</comment>
<proteinExistence type="predicted"/>
<dbReference type="Pfam" id="PF13432">
    <property type="entry name" value="TPR_16"/>
    <property type="match status" value="1"/>
</dbReference>
<dbReference type="RefSeq" id="WP_273439227.1">
    <property type="nucleotide sequence ID" value="NZ_PKUN01000014.1"/>
</dbReference>
<evidence type="ECO:0000256" key="3">
    <source>
        <dbReference type="PROSITE-ProRule" id="PRU00339"/>
    </source>
</evidence>
<dbReference type="SMART" id="SM00028">
    <property type="entry name" value="TPR"/>
    <property type="match status" value="12"/>
</dbReference>
<dbReference type="Pfam" id="PF13181">
    <property type="entry name" value="TPR_8"/>
    <property type="match status" value="1"/>
</dbReference>
<gene>
    <name evidence="5" type="primary">prsT</name>
    <name evidence="5" type="ORF">C0630_10180</name>
</gene>